<evidence type="ECO:0000256" key="15">
    <source>
        <dbReference type="ARBA" id="ARBA00023306"/>
    </source>
</evidence>
<evidence type="ECO:0000313" key="23">
    <source>
        <dbReference type="Proteomes" id="UP000572268"/>
    </source>
</evidence>
<keyword evidence="11" id="KW-0498">Mitosis</keyword>
<dbReference type="InterPro" id="IPR040909">
    <property type="entry name" value="CHFR_Znf-CRD"/>
</dbReference>
<dbReference type="GO" id="GO:0008270">
    <property type="term" value="F:zinc ion binding"/>
    <property type="evidence" value="ECO:0007669"/>
    <property type="project" value="UniProtKB-KW"/>
</dbReference>
<dbReference type="SUPFAM" id="SSF57850">
    <property type="entry name" value="RING/U-box"/>
    <property type="match status" value="1"/>
</dbReference>
<reference evidence="22 23" key="1">
    <citation type="submission" date="2020-04" db="EMBL/GenBank/DDBJ databases">
        <title>Perkinsus olseni comparative genomics.</title>
        <authorList>
            <person name="Bogema D.R."/>
        </authorList>
    </citation>
    <scope>NUCLEOTIDE SEQUENCE [LARGE SCALE GENOMIC DNA]</scope>
    <source>
        <strain evidence="22">ATCC PRA-31</strain>
    </source>
</reference>
<evidence type="ECO:0000256" key="19">
    <source>
        <dbReference type="SAM" id="MobiDB-lite"/>
    </source>
</evidence>
<evidence type="ECO:0000259" key="20">
    <source>
        <dbReference type="PROSITE" id="PS50006"/>
    </source>
</evidence>
<dbReference type="GO" id="GO:0005634">
    <property type="term" value="C:nucleus"/>
    <property type="evidence" value="ECO:0007669"/>
    <property type="project" value="TreeGrafter"/>
</dbReference>
<comment type="pathway">
    <text evidence="3">Protein modification; protein ubiquitination.</text>
</comment>
<dbReference type="PROSITE" id="PS50006">
    <property type="entry name" value="FHA_DOMAIN"/>
    <property type="match status" value="1"/>
</dbReference>
<evidence type="ECO:0000256" key="4">
    <source>
        <dbReference type="ARBA" id="ARBA00005797"/>
    </source>
</evidence>
<gene>
    <name evidence="22" type="ORF">FOL46_003583</name>
</gene>
<dbReference type="Pfam" id="PF13923">
    <property type="entry name" value="zf-C3HC4_2"/>
    <property type="match status" value="1"/>
</dbReference>
<dbReference type="GO" id="GO:0006511">
    <property type="term" value="P:ubiquitin-dependent protein catabolic process"/>
    <property type="evidence" value="ECO:0007669"/>
    <property type="project" value="TreeGrafter"/>
</dbReference>
<dbReference type="GO" id="GO:0016567">
    <property type="term" value="P:protein ubiquitination"/>
    <property type="evidence" value="ECO:0007669"/>
    <property type="project" value="UniProtKB-UniPathway"/>
</dbReference>
<dbReference type="Gene3D" id="3.30.40.10">
    <property type="entry name" value="Zinc/RING finger domain, C3HC4 (zinc finger)"/>
    <property type="match status" value="1"/>
</dbReference>
<feature type="compositionally biased region" description="Low complexity" evidence="19">
    <location>
        <begin position="10"/>
        <end position="20"/>
    </location>
</feature>
<dbReference type="EMBL" id="JABANN010000228">
    <property type="protein sequence ID" value="KAF4665594.1"/>
    <property type="molecule type" value="Genomic_DNA"/>
</dbReference>
<dbReference type="GO" id="GO:0051301">
    <property type="term" value="P:cell division"/>
    <property type="evidence" value="ECO:0007669"/>
    <property type="project" value="UniProtKB-KW"/>
</dbReference>
<dbReference type="InterPro" id="IPR000253">
    <property type="entry name" value="FHA_dom"/>
</dbReference>
<comment type="subcellular location">
    <subcellularLocation>
        <location evidence="2">Nucleus</location>
        <location evidence="2">PML body</location>
    </subcellularLocation>
</comment>
<feature type="domain" description="FHA" evidence="20">
    <location>
        <begin position="63"/>
        <end position="124"/>
    </location>
</feature>
<evidence type="ECO:0000256" key="12">
    <source>
        <dbReference type="ARBA" id="ARBA00022786"/>
    </source>
</evidence>
<dbReference type="PROSITE" id="PS00518">
    <property type="entry name" value="ZF_RING_1"/>
    <property type="match status" value="1"/>
</dbReference>
<keyword evidence="7" id="KW-0132">Cell division</keyword>
<dbReference type="InterPro" id="IPR001841">
    <property type="entry name" value="Znf_RING"/>
</dbReference>
<evidence type="ECO:0000256" key="7">
    <source>
        <dbReference type="ARBA" id="ARBA00022618"/>
    </source>
</evidence>
<keyword evidence="15" id="KW-0131">Cell cycle</keyword>
<keyword evidence="13" id="KW-0862">Zinc</keyword>
<evidence type="ECO:0000256" key="9">
    <source>
        <dbReference type="ARBA" id="ARBA00022723"/>
    </source>
</evidence>
<evidence type="ECO:0000256" key="8">
    <source>
        <dbReference type="ARBA" id="ARBA00022679"/>
    </source>
</evidence>
<keyword evidence="10 18" id="KW-0863">Zinc-finger</keyword>
<protein>
    <recommendedName>
        <fullName evidence="6">E3 ubiquitin-protein ligase CHFR</fullName>
        <ecNumber evidence="5">2.3.2.27</ecNumber>
    </recommendedName>
    <alternativeName>
        <fullName evidence="17">Checkpoint with forkhead and RING finger domains protein</fullName>
    </alternativeName>
    <alternativeName>
        <fullName evidence="16">RING-type E3 ubiquitin transferase CHFR</fullName>
    </alternativeName>
</protein>
<feature type="domain" description="RING-type" evidence="21">
    <location>
        <begin position="204"/>
        <end position="243"/>
    </location>
</feature>
<keyword evidence="8" id="KW-0808">Transferase</keyword>
<evidence type="ECO:0000256" key="14">
    <source>
        <dbReference type="ARBA" id="ARBA00023242"/>
    </source>
</evidence>
<keyword evidence="9" id="KW-0479">Metal-binding</keyword>
<evidence type="ECO:0000256" key="18">
    <source>
        <dbReference type="PROSITE-ProRule" id="PRU00175"/>
    </source>
</evidence>
<dbReference type="Proteomes" id="UP000572268">
    <property type="component" value="Unassembled WGS sequence"/>
</dbReference>
<evidence type="ECO:0000256" key="6">
    <source>
        <dbReference type="ARBA" id="ARBA00017908"/>
    </source>
</evidence>
<dbReference type="EC" id="2.3.2.27" evidence="5"/>
<dbReference type="SMART" id="SM00184">
    <property type="entry name" value="RING"/>
    <property type="match status" value="2"/>
</dbReference>
<dbReference type="InterPro" id="IPR013083">
    <property type="entry name" value="Znf_RING/FYVE/PHD"/>
</dbReference>
<sequence>MFGPGGSAPSSSSSSSSSSSALQPLDNPTTGVDTGSRMAAGRRLKSLCPHILLDVEFPSETCVRVGRGPPKRGNNVKAVTINVPQVSKFHFELSIGAPLPGQSVPGWIISNRSRGGTFVGRTLQSCRKVGRSGVTHISDGEMIFLFPPDKGPILGYQLVLGASPAPSQPPRQPTTPQLSGQKRRRDSSSSELPGEEEISEELRCAICQDLMYRPVSVLDCLHNFCSSCLSQWLQRHTDCPQCRSRVRSVKPNRTVVNLTEKLVEAEKIRDRRSEQEKKQSDDSDTLLKNDYDLGKINRGFLLAAHGSATSAGTVGRSDITYSDYYDEYDDDDDDPYDSEEDEEEYHFAMGMGMLFHPQGPRCAYCQSVNPAPGSRCVQNALHVSCNTCRMAVPDRPDLHVRCAVCSKAYCTPATNRQCLSASGQGLAGPSPGSSSVQMWSSDPNLRRLRDLMVSSRPLGFVVIYRAFGENAFETTAFEEHLQGARKSIEDVTREVLGRDQTAKFKFEVDGATREVQVRDFYNDHYVCSKCACQAVKQCIFQYRKSLAEEQLPQRCRGRENCWYGTACRTQKHSTTHAARLNHICDQTRF</sequence>
<evidence type="ECO:0000256" key="1">
    <source>
        <dbReference type="ARBA" id="ARBA00000900"/>
    </source>
</evidence>
<evidence type="ECO:0000256" key="2">
    <source>
        <dbReference type="ARBA" id="ARBA00004322"/>
    </source>
</evidence>
<keyword evidence="12" id="KW-0833">Ubl conjugation pathway</keyword>
<evidence type="ECO:0000256" key="13">
    <source>
        <dbReference type="ARBA" id="ARBA00022833"/>
    </source>
</evidence>
<evidence type="ECO:0000256" key="11">
    <source>
        <dbReference type="ARBA" id="ARBA00022776"/>
    </source>
</evidence>
<dbReference type="PANTHER" id="PTHR16079:SF4">
    <property type="entry name" value="E3 UBIQUITIN-PROTEIN LIGASE CHFR"/>
    <property type="match status" value="1"/>
</dbReference>
<feature type="region of interest" description="Disordered" evidence="19">
    <location>
        <begin position="160"/>
        <end position="195"/>
    </location>
</feature>
<accession>A0A7J6M249</accession>
<evidence type="ECO:0000256" key="17">
    <source>
        <dbReference type="ARBA" id="ARBA00031332"/>
    </source>
</evidence>
<evidence type="ECO:0000256" key="10">
    <source>
        <dbReference type="ARBA" id="ARBA00022771"/>
    </source>
</evidence>
<dbReference type="InterPro" id="IPR017907">
    <property type="entry name" value="Znf_RING_CS"/>
</dbReference>
<dbReference type="PANTHER" id="PTHR16079">
    <property type="entry name" value="UBIQUITIN LIGASE PROTEIN CHFR"/>
    <property type="match status" value="1"/>
</dbReference>
<evidence type="ECO:0000259" key="21">
    <source>
        <dbReference type="PROSITE" id="PS50089"/>
    </source>
</evidence>
<dbReference type="UniPathway" id="UPA00143"/>
<evidence type="ECO:0000256" key="3">
    <source>
        <dbReference type="ARBA" id="ARBA00004906"/>
    </source>
</evidence>
<dbReference type="GO" id="GO:0061630">
    <property type="term" value="F:ubiquitin protein ligase activity"/>
    <property type="evidence" value="ECO:0007669"/>
    <property type="project" value="UniProtKB-EC"/>
</dbReference>
<proteinExistence type="inferred from homology"/>
<evidence type="ECO:0000256" key="16">
    <source>
        <dbReference type="ARBA" id="ARBA00029800"/>
    </source>
</evidence>
<evidence type="ECO:0000313" key="22">
    <source>
        <dbReference type="EMBL" id="KAF4665594.1"/>
    </source>
</evidence>
<keyword evidence="14" id="KW-0539">Nucleus</keyword>
<name>A0A7J6M249_PEROL</name>
<dbReference type="Pfam" id="PF17979">
    <property type="entry name" value="zf-CRD"/>
    <property type="match status" value="1"/>
</dbReference>
<evidence type="ECO:0000256" key="5">
    <source>
        <dbReference type="ARBA" id="ARBA00012483"/>
    </source>
</evidence>
<comment type="similarity">
    <text evidence="4">Belongs to the CHFR family.</text>
</comment>
<dbReference type="SUPFAM" id="SSF49879">
    <property type="entry name" value="SMAD/FHA domain"/>
    <property type="match status" value="1"/>
</dbReference>
<comment type="caution">
    <text evidence="22">The sequence shown here is derived from an EMBL/GenBank/DDBJ whole genome shotgun (WGS) entry which is preliminary data.</text>
</comment>
<dbReference type="PROSITE" id="PS50089">
    <property type="entry name" value="ZF_RING_2"/>
    <property type="match status" value="1"/>
</dbReference>
<dbReference type="InterPro" id="IPR008984">
    <property type="entry name" value="SMAD_FHA_dom_sf"/>
</dbReference>
<organism evidence="22 23">
    <name type="scientific">Perkinsus olseni</name>
    <name type="common">Perkinsus atlanticus</name>
    <dbReference type="NCBI Taxonomy" id="32597"/>
    <lineage>
        <taxon>Eukaryota</taxon>
        <taxon>Sar</taxon>
        <taxon>Alveolata</taxon>
        <taxon>Perkinsozoa</taxon>
        <taxon>Perkinsea</taxon>
        <taxon>Perkinsida</taxon>
        <taxon>Perkinsidae</taxon>
        <taxon>Perkinsus</taxon>
    </lineage>
</organism>
<dbReference type="AlphaFoldDB" id="A0A7J6M249"/>
<feature type="region of interest" description="Disordered" evidence="19">
    <location>
        <begin position="1"/>
        <end position="36"/>
    </location>
</feature>
<comment type="catalytic activity">
    <reaction evidence="1">
        <text>S-ubiquitinyl-[E2 ubiquitin-conjugating enzyme]-L-cysteine + [acceptor protein]-L-lysine = [E2 ubiquitin-conjugating enzyme]-L-cysteine + N(6)-ubiquitinyl-[acceptor protein]-L-lysine.</text>
        <dbReference type="EC" id="2.3.2.27"/>
    </reaction>
</comment>
<feature type="region of interest" description="Disordered" evidence="19">
    <location>
        <begin position="267"/>
        <end position="288"/>
    </location>
</feature>
<dbReference type="InterPro" id="IPR052256">
    <property type="entry name" value="E3_ubiquitin-ligase_CHFR"/>
</dbReference>